<evidence type="ECO:0008006" key="3">
    <source>
        <dbReference type="Google" id="ProtNLM"/>
    </source>
</evidence>
<gene>
    <name evidence="1" type="ORF">Q4528_13560</name>
</gene>
<reference evidence="1" key="1">
    <citation type="submission" date="2023-07" db="EMBL/GenBank/DDBJ databases">
        <title>Genome content predicts the carbon catabolic preferences of heterotrophic bacteria.</title>
        <authorList>
            <person name="Gralka M."/>
        </authorList>
    </citation>
    <scope>NUCLEOTIDE SEQUENCE</scope>
    <source>
        <strain evidence="1">E2R20</strain>
    </source>
</reference>
<dbReference type="RefSeq" id="WP_303522075.1">
    <property type="nucleotide sequence ID" value="NZ_JAUOQO010000259.1"/>
</dbReference>
<feature type="non-terminal residue" evidence="1">
    <location>
        <position position="93"/>
    </location>
</feature>
<feature type="non-terminal residue" evidence="1">
    <location>
        <position position="1"/>
    </location>
</feature>
<evidence type="ECO:0000313" key="1">
    <source>
        <dbReference type="EMBL" id="MDO6575137.1"/>
    </source>
</evidence>
<evidence type="ECO:0000313" key="2">
    <source>
        <dbReference type="Proteomes" id="UP001170310"/>
    </source>
</evidence>
<dbReference type="Proteomes" id="UP001170310">
    <property type="component" value="Unassembled WGS sequence"/>
</dbReference>
<sequence length="93" mass="10451">IEVTEKIQLVAEAQQNIDEQVENQNQQLGILKQTQSDLQEIIEESHNKSETSALVAGQLAKVANNVTDLLQRFSLDANLKAETKQQDEKRSHP</sequence>
<dbReference type="AlphaFoldDB" id="A0AAW7YTR6"/>
<keyword evidence="2" id="KW-1185">Reference proteome</keyword>
<protein>
    <recommendedName>
        <fullName evidence="3">Methyl-accepting chemotaxis protein</fullName>
    </recommendedName>
</protein>
<dbReference type="EMBL" id="JAUOQO010000259">
    <property type="protein sequence ID" value="MDO6575137.1"/>
    <property type="molecule type" value="Genomic_DNA"/>
</dbReference>
<proteinExistence type="predicted"/>
<organism evidence="1 2">
    <name type="scientific">Staphylococcus pasteuri_A</name>
    <dbReference type="NCBI Taxonomy" id="3062664"/>
    <lineage>
        <taxon>Bacteria</taxon>
        <taxon>Bacillati</taxon>
        <taxon>Bacillota</taxon>
        <taxon>Bacilli</taxon>
        <taxon>Bacillales</taxon>
        <taxon>Staphylococcaceae</taxon>
        <taxon>Staphylococcus</taxon>
    </lineage>
</organism>
<comment type="caution">
    <text evidence="1">The sequence shown here is derived from an EMBL/GenBank/DDBJ whole genome shotgun (WGS) entry which is preliminary data.</text>
</comment>
<accession>A0AAW7YTR6</accession>
<name>A0AAW7YTR6_9STAP</name>